<dbReference type="GO" id="GO:0038023">
    <property type="term" value="F:signaling receptor activity"/>
    <property type="evidence" value="ECO:0007669"/>
    <property type="project" value="InterPro"/>
</dbReference>
<feature type="domain" description="TonB-dependent receptor plug" evidence="19">
    <location>
        <begin position="80"/>
        <end position="179"/>
    </location>
</feature>
<comment type="similarity">
    <text evidence="2 14 15">Belongs to the TonB-dependent receptor family.</text>
</comment>
<evidence type="ECO:0000259" key="18">
    <source>
        <dbReference type="Pfam" id="PF00593"/>
    </source>
</evidence>
<evidence type="ECO:0000256" key="2">
    <source>
        <dbReference type="ARBA" id="ARBA00009810"/>
    </source>
</evidence>
<dbReference type="EMBL" id="CP003238">
    <property type="protein sequence ID" value="AFK56088.1"/>
    <property type="molecule type" value="Genomic_DNA"/>
</dbReference>
<keyword evidence="10 15" id="KW-0798">TonB box</keyword>
<dbReference type="KEGG" id="tmo:TMO_b0080"/>
<evidence type="ECO:0000256" key="14">
    <source>
        <dbReference type="PROSITE-ProRule" id="PRU01360"/>
    </source>
</evidence>
<evidence type="ECO:0000256" key="3">
    <source>
        <dbReference type="ARBA" id="ARBA00022448"/>
    </source>
</evidence>
<feature type="chain" id="PRO_5003679785" evidence="17">
    <location>
        <begin position="40"/>
        <end position="739"/>
    </location>
</feature>
<keyword evidence="12 20" id="KW-0675">Receptor</keyword>
<dbReference type="InterPro" id="IPR037066">
    <property type="entry name" value="Plug_dom_sf"/>
</dbReference>
<keyword evidence="13 14" id="KW-0998">Cell outer membrane</keyword>
<accession>I3TTK0</accession>
<dbReference type="CDD" id="cd01347">
    <property type="entry name" value="ligand_gated_channel"/>
    <property type="match status" value="1"/>
</dbReference>
<organism evidence="20 21">
    <name type="scientific">Tistrella mobilis (strain KA081020-065)</name>
    <dbReference type="NCBI Taxonomy" id="1110502"/>
    <lineage>
        <taxon>Bacteria</taxon>
        <taxon>Pseudomonadati</taxon>
        <taxon>Pseudomonadota</taxon>
        <taxon>Alphaproteobacteria</taxon>
        <taxon>Geminicoccales</taxon>
        <taxon>Geminicoccaceae</taxon>
        <taxon>Tistrella</taxon>
    </lineage>
</organism>
<dbReference type="InterPro" id="IPR012910">
    <property type="entry name" value="Plug_dom"/>
</dbReference>
<proteinExistence type="inferred from homology"/>
<feature type="domain" description="TonB-dependent receptor-like beta-barrel" evidence="18">
    <location>
        <begin position="254"/>
        <end position="708"/>
    </location>
</feature>
<keyword evidence="5" id="KW-0410">Iron transport</keyword>
<comment type="subcellular location">
    <subcellularLocation>
        <location evidence="1 14">Cell outer membrane</location>
        <topology evidence="1 14">Multi-pass membrane protein</topology>
    </subcellularLocation>
</comment>
<dbReference type="InterPro" id="IPR036942">
    <property type="entry name" value="Beta-barrel_TonB_sf"/>
</dbReference>
<keyword evidence="3 14" id="KW-0813">Transport</keyword>
<evidence type="ECO:0000256" key="12">
    <source>
        <dbReference type="ARBA" id="ARBA00023170"/>
    </source>
</evidence>
<keyword evidence="20" id="KW-0614">Plasmid</keyword>
<evidence type="ECO:0000256" key="16">
    <source>
        <dbReference type="SAM" id="MobiDB-lite"/>
    </source>
</evidence>
<evidence type="ECO:0000313" key="20">
    <source>
        <dbReference type="EMBL" id="AFK56088.1"/>
    </source>
</evidence>
<evidence type="ECO:0000256" key="11">
    <source>
        <dbReference type="ARBA" id="ARBA00023136"/>
    </source>
</evidence>
<keyword evidence="4 14" id="KW-1134">Transmembrane beta strand</keyword>
<dbReference type="SUPFAM" id="SSF56935">
    <property type="entry name" value="Porins"/>
    <property type="match status" value="1"/>
</dbReference>
<geneLocation type="plasmid" evidence="20 21">
    <name>pTM2</name>
</geneLocation>
<keyword evidence="9" id="KW-0406">Ion transport</keyword>
<keyword evidence="7 17" id="KW-0732">Signal</keyword>
<gene>
    <name evidence="20" type="ordered locus">TMO_b0080</name>
</gene>
<keyword evidence="11 14" id="KW-0472">Membrane</keyword>
<dbReference type="PANTHER" id="PTHR32552">
    <property type="entry name" value="FERRICHROME IRON RECEPTOR-RELATED"/>
    <property type="match status" value="1"/>
</dbReference>
<dbReference type="Pfam" id="PF00593">
    <property type="entry name" value="TonB_dep_Rec_b-barrel"/>
    <property type="match status" value="1"/>
</dbReference>
<dbReference type="PROSITE" id="PS52016">
    <property type="entry name" value="TONB_DEPENDENT_REC_3"/>
    <property type="match status" value="1"/>
</dbReference>
<feature type="compositionally biased region" description="Polar residues" evidence="16">
    <location>
        <begin position="69"/>
        <end position="88"/>
    </location>
</feature>
<dbReference type="InterPro" id="IPR039426">
    <property type="entry name" value="TonB-dep_rcpt-like"/>
</dbReference>
<evidence type="ECO:0000256" key="5">
    <source>
        <dbReference type="ARBA" id="ARBA00022496"/>
    </source>
</evidence>
<dbReference type="Gene3D" id="2.170.130.10">
    <property type="entry name" value="TonB-dependent receptor, plug domain"/>
    <property type="match status" value="1"/>
</dbReference>
<feature type="signal peptide" evidence="17">
    <location>
        <begin position="1"/>
        <end position="39"/>
    </location>
</feature>
<dbReference type="Proteomes" id="UP000005258">
    <property type="component" value="Plasmid pTM2"/>
</dbReference>
<evidence type="ECO:0000256" key="15">
    <source>
        <dbReference type="RuleBase" id="RU003357"/>
    </source>
</evidence>
<dbReference type="GO" id="GO:0015344">
    <property type="term" value="F:siderophore uptake transmembrane transporter activity"/>
    <property type="evidence" value="ECO:0007669"/>
    <property type="project" value="TreeGrafter"/>
</dbReference>
<evidence type="ECO:0000256" key="17">
    <source>
        <dbReference type="SAM" id="SignalP"/>
    </source>
</evidence>
<keyword evidence="21" id="KW-1185">Reference proteome</keyword>
<dbReference type="HOGENOM" id="CLU_008287_9_0_5"/>
<dbReference type="Gene3D" id="2.40.170.20">
    <property type="entry name" value="TonB-dependent receptor, beta-barrel domain"/>
    <property type="match status" value="1"/>
</dbReference>
<dbReference type="AlphaFoldDB" id="I3TTK0"/>
<dbReference type="PANTHER" id="PTHR32552:SF68">
    <property type="entry name" value="FERRICHROME OUTER MEMBRANE TRANSPORTER_PHAGE RECEPTOR"/>
    <property type="match status" value="1"/>
</dbReference>
<evidence type="ECO:0000256" key="6">
    <source>
        <dbReference type="ARBA" id="ARBA00022692"/>
    </source>
</evidence>
<keyword evidence="8" id="KW-0408">Iron</keyword>
<evidence type="ECO:0000256" key="10">
    <source>
        <dbReference type="ARBA" id="ARBA00023077"/>
    </source>
</evidence>
<evidence type="ECO:0000256" key="8">
    <source>
        <dbReference type="ARBA" id="ARBA00023004"/>
    </source>
</evidence>
<evidence type="ECO:0000313" key="21">
    <source>
        <dbReference type="Proteomes" id="UP000005258"/>
    </source>
</evidence>
<dbReference type="InterPro" id="IPR000531">
    <property type="entry name" value="Beta-barrel_TonB"/>
</dbReference>
<dbReference type="Pfam" id="PF07715">
    <property type="entry name" value="Plug"/>
    <property type="match status" value="1"/>
</dbReference>
<reference evidence="20 21" key="1">
    <citation type="journal article" date="2012" name="J. Am. Chem. Soc.">
        <title>Bacterial biosynthesis and maturation of the didemnin anti-cancer agents.</title>
        <authorList>
            <person name="Xu Y."/>
            <person name="Kersten R.D."/>
            <person name="Nam S.J."/>
            <person name="Lu L."/>
            <person name="Al-Suwailem A.M."/>
            <person name="Zheng H."/>
            <person name="Fenical W."/>
            <person name="Dorrestein P.C."/>
            <person name="Moore B.S."/>
            <person name="Qian P.Y."/>
        </authorList>
    </citation>
    <scope>NUCLEOTIDE SEQUENCE [LARGE SCALE GENOMIC DNA]</scope>
    <source>
        <strain evidence="20 21">KA081020-065</strain>
    </source>
</reference>
<dbReference type="PATRIC" id="fig|1110502.3.peg.4338"/>
<dbReference type="FunFam" id="2.170.130.10:FF:000001">
    <property type="entry name" value="Catecholate siderophore TonB-dependent receptor"/>
    <property type="match status" value="1"/>
</dbReference>
<dbReference type="InterPro" id="IPR010105">
    <property type="entry name" value="TonB_sidphr_rcpt"/>
</dbReference>
<dbReference type="GO" id="GO:0015891">
    <property type="term" value="P:siderophore transport"/>
    <property type="evidence" value="ECO:0007669"/>
    <property type="project" value="InterPro"/>
</dbReference>
<keyword evidence="6 14" id="KW-0812">Transmembrane</keyword>
<evidence type="ECO:0000256" key="7">
    <source>
        <dbReference type="ARBA" id="ARBA00022729"/>
    </source>
</evidence>
<sequence length="739" mass="80743">MFAYVGEKHMARMAYRAGAGKWAFSVSWAALLAAGPAVAEDAVRLDVLKVEERATENGTGPVGGYVARQSRTGTKSDTPIAKTPQSVSVVSREQMQAQQVESVAEALRYTPGVFAEYRGASNLRDEIFVRGFYYVPKYLDGLFLGGDLSYAKIEPYLLERVEMLAGPSSVLYGQANPGGLVNMVSKTPTDMPLYETEVSIGTGNHYGAAFDLSDRLTTDGRWAGRLAVTGLNRDLQEDGAERRAFAVAPSLRWTDHETTSLTILGGYQNEPDAGYRNFLDAAGTIVPIPGYGYVPRDFFVSDTGFEKFEREQLWIGYQLEHAVSDALTLRQNARYHQVETTHHTLIYGSASASPTTGAATIYSRSLTGGADDWRQFAIDNQAEYRFGTGAAAHTLLAGLDYRHRTRDYIWGRNRNVPSIDVANPVYGNFDFSSLDLTTTDDQDLTAEQFGLYLQDQIEIDGFSLLAGLRYDRASTDIDDNFNDLSYSYDDNALTWRVGALYTFDNGIAPYVSYSTSFEPSLYAPEAGQPAFDPTTARQVELGVKYAPEGTGLLLTAAVYDLRQKDVVMSAWDPDLGRSVYSQVGEVHNQGLELSAKAELDEHLSMVASYSYIDSTIEDSVTAAEIGRTPARVPAHTASLWADYRFTDGAVQGLGLGAGVRYIGTSQGNNTNDFEVPAVTLFDASASYDFSALGGSWQGVSVQVNAKNLTDETYVASCASAYACFYGEGRTVVATLKKRW</sequence>
<evidence type="ECO:0000256" key="9">
    <source>
        <dbReference type="ARBA" id="ARBA00023065"/>
    </source>
</evidence>
<dbReference type="GO" id="GO:0009279">
    <property type="term" value="C:cell outer membrane"/>
    <property type="evidence" value="ECO:0007669"/>
    <property type="project" value="UniProtKB-SubCell"/>
</dbReference>
<evidence type="ECO:0000259" key="19">
    <source>
        <dbReference type="Pfam" id="PF07715"/>
    </source>
</evidence>
<evidence type="ECO:0000256" key="13">
    <source>
        <dbReference type="ARBA" id="ARBA00023237"/>
    </source>
</evidence>
<feature type="region of interest" description="Disordered" evidence="16">
    <location>
        <begin position="57"/>
        <end position="88"/>
    </location>
</feature>
<name>I3TTK0_TISMK</name>
<evidence type="ECO:0000256" key="1">
    <source>
        <dbReference type="ARBA" id="ARBA00004571"/>
    </source>
</evidence>
<dbReference type="NCBIfam" id="TIGR01783">
    <property type="entry name" value="TonB-siderophor"/>
    <property type="match status" value="1"/>
</dbReference>
<evidence type="ECO:0000256" key="4">
    <source>
        <dbReference type="ARBA" id="ARBA00022452"/>
    </source>
</evidence>
<protein>
    <submittedName>
        <fullName evidence="20">TonB-dependent siderophore receptor</fullName>
    </submittedName>
</protein>